<feature type="compositionally biased region" description="Basic residues" evidence="1">
    <location>
        <begin position="97"/>
        <end position="107"/>
    </location>
</feature>
<dbReference type="PANTHER" id="PTHR33371">
    <property type="entry name" value="INTERMEMBRANE PHOSPHOLIPID TRANSPORT SYSTEM BINDING PROTEIN MLAD-RELATED"/>
    <property type="match status" value="1"/>
</dbReference>
<evidence type="ECO:0000256" key="2">
    <source>
        <dbReference type="SAM" id="Phobius"/>
    </source>
</evidence>
<dbReference type="InterPro" id="IPR024516">
    <property type="entry name" value="Mce_C"/>
</dbReference>
<keyword evidence="2" id="KW-1133">Transmembrane helix</keyword>
<feature type="region of interest" description="Disordered" evidence="1">
    <location>
        <begin position="453"/>
        <end position="495"/>
    </location>
</feature>
<evidence type="ECO:0000313" key="6">
    <source>
        <dbReference type="Proteomes" id="UP000267128"/>
    </source>
</evidence>
<keyword evidence="2" id="KW-0472">Membrane</keyword>
<keyword evidence="6" id="KW-1185">Reference proteome</keyword>
<protein>
    <submittedName>
        <fullName evidence="5">MCE family protein</fullName>
    </submittedName>
</protein>
<dbReference type="EMBL" id="RJSE01000008">
    <property type="protein sequence ID" value="RNL61131.1"/>
    <property type="molecule type" value="Genomic_DNA"/>
</dbReference>
<sequence length="538" mass="58197">MRQEARRQALHLGEEPALGNPAPAGLQADPGALQGFARQRRRRSAGARHRRRPGSLEQAPGDRRDDARQPDPRPHRGSRPDRDRGGVRPEPADRPVPARRYRLRPGARHPAAPGGGDEVITSRTKKQLLAFVFITLVGVSYVGARYAKLDRLVYDSSYTVNAHFAESGGIFTGAEVTYRGVGIGQVSDMKLIDDGVNVVLSIEKGEDKIPVDTLALVGNKSAVGEQYVELQPQVDNGPYLKDGSVIQPANTEVPVSTTEILTNLDRLVTSVPQDQLRSVVSELGAAFQGTGESLAQIIDTSNSFIQTANDNFDVTTALIRDGSTVLRTQADKGSAIRNFSRDLSLFSTVLADNDESLRRLIDNGSATAVELRTFLEQNQVDLGSLINNLVTTGDIIVKHLPGIRQILVLYPYMVAGGFTVAAKNSEGYNARFGLVLNQFPAICAKGYDVNERRNPLQTGDKPMDEDAKCTEPAKKTNARGAQNAPRTGASYPSPVATYDLDAGKATWSDQAAAQRSAAGATPMSREDALQYLLFQPVM</sequence>
<feature type="transmembrane region" description="Helical" evidence="2">
    <location>
        <begin position="128"/>
        <end position="147"/>
    </location>
</feature>
<dbReference type="NCBIfam" id="TIGR00996">
    <property type="entry name" value="Mtu_fam_mce"/>
    <property type="match status" value="1"/>
</dbReference>
<dbReference type="Proteomes" id="UP000267128">
    <property type="component" value="Unassembled WGS sequence"/>
</dbReference>
<evidence type="ECO:0000313" key="5">
    <source>
        <dbReference type="EMBL" id="RNL61131.1"/>
    </source>
</evidence>
<organism evidence="5 6">
    <name type="scientific">Nocardioides marmoriginsengisoli</name>
    <dbReference type="NCBI Taxonomy" id="661483"/>
    <lineage>
        <taxon>Bacteria</taxon>
        <taxon>Bacillati</taxon>
        <taxon>Actinomycetota</taxon>
        <taxon>Actinomycetes</taxon>
        <taxon>Propionibacteriales</taxon>
        <taxon>Nocardioidaceae</taxon>
        <taxon>Nocardioides</taxon>
    </lineage>
</organism>
<dbReference type="InterPro" id="IPR003399">
    <property type="entry name" value="Mce/MlaD"/>
</dbReference>
<comment type="caution">
    <text evidence="5">The sequence shown here is derived from an EMBL/GenBank/DDBJ whole genome shotgun (WGS) entry which is preliminary data.</text>
</comment>
<feature type="compositionally biased region" description="Basic and acidic residues" evidence="1">
    <location>
        <begin position="60"/>
        <end position="93"/>
    </location>
</feature>
<dbReference type="OrthoDB" id="4741753at2"/>
<feature type="compositionally biased region" description="Basic residues" evidence="1">
    <location>
        <begin position="38"/>
        <end position="53"/>
    </location>
</feature>
<dbReference type="Pfam" id="PF11887">
    <property type="entry name" value="Mce4_CUP1"/>
    <property type="match status" value="1"/>
</dbReference>
<feature type="domain" description="Mammalian cell entry C-terminal" evidence="4">
    <location>
        <begin position="240"/>
        <end position="406"/>
    </location>
</feature>
<dbReference type="PANTHER" id="PTHR33371:SF16">
    <property type="entry name" value="MCE-FAMILY PROTEIN MCE3F"/>
    <property type="match status" value="1"/>
</dbReference>
<feature type="domain" description="Mce/MlaD" evidence="3">
    <location>
        <begin position="157"/>
        <end position="232"/>
    </location>
</feature>
<evidence type="ECO:0000259" key="3">
    <source>
        <dbReference type="Pfam" id="PF02470"/>
    </source>
</evidence>
<name>A0A3N0CD20_9ACTN</name>
<feature type="compositionally biased region" description="Basic and acidic residues" evidence="1">
    <location>
        <begin position="461"/>
        <end position="474"/>
    </location>
</feature>
<feature type="region of interest" description="Disordered" evidence="1">
    <location>
        <begin position="1"/>
        <end position="119"/>
    </location>
</feature>
<gene>
    <name evidence="5" type="ORF">EFK50_17315</name>
</gene>
<dbReference type="InterPro" id="IPR005693">
    <property type="entry name" value="Mce"/>
</dbReference>
<evidence type="ECO:0000259" key="4">
    <source>
        <dbReference type="Pfam" id="PF11887"/>
    </source>
</evidence>
<proteinExistence type="predicted"/>
<dbReference type="AlphaFoldDB" id="A0A3N0CD20"/>
<dbReference type="InterPro" id="IPR052336">
    <property type="entry name" value="MlaD_Phospholipid_Transporter"/>
</dbReference>
<dbReference type="Pfam" id="PF02470">
    <property type="entry name" value="MlaD"/>
    <property type="match status" value="1"/>
</dbReference>
<accession>A0A3N0CD20</accession>
<dbReference type="GO" id="GO:0005576">
    <property type="term" value="C:extracellular region"/>
    <property type="evidence" value="ECO:0007669"/>
    <property type="project" value="TreeGrafter"/>
</dbReference>
<reference evidence="5 6" key="1">
    <citation type="submission" date="2018-11" db="EMBL/GenBank/DDBJ databases">
        <authorList>
            <person name="Li F."/>
        </authorList>
    </citation>
    <scope>NUCLEOTIDE SEQUENCE [LARGE SCALE GENOMIC DNA]</scope>
    <source>
        <strain evidence="5 6">Gsoil 097</strain>
    </source>
</reference>
<evidence type="ECO:0000256" key="1">
    <source>
        <dbReference type="SAM" id="MobiDB-lite"/>
    </source>
</evidence>
<keyword evidence="2" id="KW-0812">Transmembrane</keyword>